<reference evidence="2" key="1">
    <citation type="journal article" date="2008" name="Nat. Genet.">
        <title>The Pristionchus pacificus genome provides a unique perspective on nematode lifestyle and parasitism.</title>
        <authorList>
            <person name="Dieterich C."/>
            <person name="Clifton S.W."/>
            <person name="Schuster L.N."/>
            <person name="Chinwalla A."/>
            <person name="Delehaunty K."/>
            <person name="Dinkelacker I."/>
            <person name="Fulton L."/>
            <person name="Fulton R."/>
            <person name="Godfrey J."/>
            <person name="Minx P."/>
            <person name="Mitreva M."/>
            <person name="Roeseler W."/>
            <person name="Tian H."/>
            <person name="Witte H."/>
            <person name="Yang S.P."/>
            <person name="Wilson R.K."/>
            <person name="Sommer R.J."/>
        </authorList>
    </citation>
    <scope>NUCLEOTIDE SEQUENCE [LARGE SCALE GENOMIC DNA]</scope>
    <source>
        <strain evidence="2">PS312</strain>
    </source>
</reference>
<dbReference type="AlphaFoldDB" id="A0A2A6B3Z4"/>
<dbReference type="EnsemblMetazoa" id="PPA45234.1">
    <property type="protein sequence ID" value="PPA45234.1"/>
    <property type="gene ID" value="WBGene00283603"/>
</dbReference>
<evidence type="ECO:0000313" key="2">
    <source>
        <dbReference type="Proteomes" id="UP000005239"/>
    </source>
</evidence>
<organism evidence="1 2">
    <name type="scientific">Pristionchus pacificus</name>
    <name type="common">Parasitic nematode worm</name>
    <dbReference type="NCBI Taxonomy" id="54126"/>
    <lineage>
        <taxon>Eukaryota</taxon>
        <taxon>Metazoa</taxon>
        <taxon>Ecdysozoa</taxon>
        <taxon>Nematoda</taxon>
        <taxon>Chromadorea</taxon>
        <taxon>Rhabditida</taxon>
        <taxon>Rhabditina</taxon>
        <taxon>Diplogasteromorpha</taxon>
        <taxon>Diplogasteroidea</taxon>
        <taxon>Neodiplogasteridae</taxon>
        <taxon>Pristionchus</taxon>
    </lineage>
</organism>
<reference evidence="1" key="2">
    <citation type="submission" date="2022-06" db="UniProtKB">
        <authorList>
            <consortium name="EnsemblMetazoa"/>
        </authorList>
    </citation>
    <scope>IDENTIFICATION</scope>
    <source>
        <strain evidence="1">PS312</strain>
    </source>
</reference>
<evidence type="ECO:0000313" key="1">
    <source>
        <dbReference type="EnsemblMetazoa" id="PPA45234.1"/>
    </source>
</evidence>
<proteinExistence type="predicted"/>
<keyword evidence="2" id="KW-1185">Reference proteome</keyword>
<accession>A0A2A6B3Z4</accession>
<sequence length="136" mass="14503">MDALARVDTDLGLPPFPAADLPRVPVFLSLLCGSRLIIPWQGMRTGKMERSNDQAGESGSVRKGNEKGLMGSVGSAASESSFLNGLGAGPAWRSEIKEQRSKINSRELSLAALPSLARKEPSYSLSGQRGEKAYNV</sequence>
<dbReference type="Proteomes" id="UP000005239">
    <property type="component" value="Unassembled WGS sequence"/>
</dbReference>
<name>A0A2A6B3Z4_PRIPA</name>
<gene>
    <name evidence="1" type="primary">WBGene00283603</name>
</gene>
<accession>A0A8R1V367</accession>
<protein>
    <submittedName>
        <fullName evidence="1">Uncharacterized protein</fullName>
    </submittedName>
</protein>